<organism evidence="19">
    <name type="scientific">Ursus maritimus</name>
    <name type="common">Polar bear</name>
    <name type="synonym">Thalarctos maritimus</name>
    <dbReference type="NCBI Taxonomy" id="29073"/>
    <lineage>
        <taxon>Eukaryota</taxon>
        <taxon>Metazoa</taxon>
        <taxon>Chordata</taxon>
        <taxon>Craniata</taxon>
        <taxon>Vertebrata</taxon>
        <taxon>Euteleostomi</taxon>
        <taxon>Mammalia</taxon>
        <taxon>Eutheria</taxon>
        <taxon>Laurasiatheria</taxon>
        <taxon>Carnivora</taxon>
        <taxon>Caniformia</taxon>
        <taxon>Ursidae</taxon>
        <taxon>Ursus</taxon>
    </lineage>
</organism>
<feature type="domain" description="PDZ" evidence="17">
    <location>
        <begin position="903"/>
        <end position="991"/>
    </location>
</feature>
<feature type="region of interest" description="Disordered" evidence="15">
    <location>
        <begin position="765"/>
        <end position="902"/>
    </location>
</feature>
<evidence type="ECO:0000256" key="5">
    <source>
        <dbReference type="ARBA" id="ARBA00022490"/>
    </source>
</evidence>
<feature type="compositionally biased region" description="Basic and acidic residues" evidence="15">
    <location>
        <begin position="734"/>
        <end position="751"/>
    </location>
</feature>
<dbReference type="Ensembl" id="ENSUMAT00000015752.1">
    <property type="protein sequence ID" value="ENSUMAP00000013274.1"/>
    <property type="gene ID" value="ENSUMAG00000009640.1"/>
</dbReference>
<dbReference type="InterPro" id="IPR000961">
    <property type="entry name" value="AGC-kinase_C"/>
</dbReference>
<dbReference type="InterPro" id="IPR036034">
    <property type="entry name" value="PDZ_sf"/>
</dbReference>
<keyword evidence="6" id="KW-0723">Serine/threonine-protein kinase</keyword>
<evidence type="ECO:0000256" key="15">
    <source>
        <dbReference type="SAM" id="MobiDB-lite"/>
    </source>
</evidence>
<feature type="compositionally biased region" description="Acidic residues" evidence="15">
    <location>
        <begin position="702"/>
        <end position="712"/>
    </location>
</feature>
<dbReference type="PROSITE" id="PS50011">
    <property type="entry name" value="PROTEIN_KINASE_DOM"/>
    <property type="match status" value="1"/>
</dbReference>
<evidence type="ECO:0000259" key="18">
    <source>
        <dbReference type="PROSITE" id="PS51285"/>
    </source>
</evidence>
<feature type="region of interest" description="Disordered" evidence="15">
    <location>
        <begin position="25"/>
        <end position="83"/>
    </location>
</feature>
<evidence type="ECO:0000256" key="6">
    <source>
        <dbReference type="ARBA" id="ARBA00022527"/>
    </source>
</evidence>
<dbReference type="InterPro" id="IPR023142">
    <property type="entry name" value="MAST_pre-PK_dom_sf"/>
</dbReference>
<dbReference type="SUPFAM" id="SSF50156">
    <property type="entry name" value="PDZ domain-like"/>
    <property type="match status" value="1"/>
</dbReference>
<evidence type="ECO:0000256" key="11">
    <source>
        <dbReference type="ARBA" id="ARBA00022840"/>
    </source>
</evidence>
<evidence type="ECO:0000256" key="2">
    <source>
        <dbReference type="ARBA" id="ARBA00004496"/>
    </source>
</evidence>
<dbReference type="PANTHER" id="PTHR24356">
    <property type="entry name" value="SERINE/THREONINE-PROTEIN KINASE"/>
    <property type="match status" value="1"/>
</dbReference>
<dbReference type="FunFam" id="1.20.1480.20:FF:000001">
    <property type="entry name" value="microtubule-associated serine/threonine-protein kinase 4 isoform X1"/>
    <property type="match status" value="1"/>
</dbReference>
<evidence type="ECO:0000256" key="10">
    <source>
        <dbReference type="ARBA" id="ARBA00022777"/>
    </source>
</evidence>
<evidence type="ECO:0000256" key="12">
    <source>
        <dbReference type="ARBA" id="ARBA00022842"/>
    </source>
</evidence>
<dbReference type="InterPro" id="IPR011009">
    <property type="entry name" value="Kinase-like_dom_sf"/>
</dbReference>
<dbReference type="GO" id="GO:0004674">
    <property type="term" value="F:protein serine/threonine kinase activity"/>
    <property type="evidence" value="ECO:0007669"/>
    <property type="project" value="UniProtKB-KW"/>
</dbReference>
<dbReference type="Pfam" id="PF00069">
    <property type="entry name" value="Pkinase"/>
    <property type="match status" value="1"/>
</dbReference>
<feature type="compositionally biased region" description="Low complexity" evidence="15">
    <location>
        <begin position="1054"/>
        <end position="1082"/>
    </location>
</feature>
<dbReference type="Gene3D" id="2.30.42.10">
    <property type="match status" value="1"/>
</dbReference>
<comment type="catalytic activity">
    <reaction evidence="14">
        <text>L-seryl-[protein] + ATP = O-phospho-L-seryl-[protein] + ADP + H(+)</text>
        <dbReference type="Rhea" id="RHEA:17989"/>
        <dbReference type="Rhea" id="RHEA-COMP:9863"/>
        <dbReference type="Rhea" id="RHEA-COMP:11604"/>
        <dbReference type="ChEBI" id="CHEBI:15378"/>
        <dbReference type="ChEBI" id="CHEBI:29999"/>
        <dbReference type="ChEBI" id="CHEBI:30616"/>
        <dbReference type="ChEBI" id="CHEBI:83421"/>
        <dbReference type="ChEBI" id="CHEBI:456216"/>
        <dbReference type="EC" id="2.7.11.1"/>
    </reaction>
</comment>
<dbReference type="GO" id="GO:0005524">
    <property type="term" value="F:ATP binding"/>
    <property type="evidence" value="ECO:0007669"/>
    <property type="project" value="UniProtKB-KW"/>
</dbReference>
<keyword evidence="7" id="KW-0597">Phosphoprotein</keyword>
<dbReference type="SMART" id="SM00220">
    <property type="entry name" value="S_TKc"/>
    <property type="match status" value="1"/>
</dbReference>
<feature type="domain" description="Protein kinase" evidence="16">
    <location>
        <begin position="388"/>
        <end position="661"/>
    </location>
</feature>
<dbReference type="PROSITE" id="PS51285">
    <property type="entry name" value="AGC_KINASE_CTER"/>
    <property type="match status" value="1"/>
</dbReference>
<comment type="subcellular location">
    <subcellularLocation>
        <location evidence="2">Cytoplasm</location>
    </subcellularLocation>
</comment>
<feature type="compositionally biased region" description="Low complexity" evidence="15">
    <location>
        <begin position="1011"/>
        <end position="1024"/>
    </location>
</feature>
<feature type="region of interest" description="Disordered" evidence="15">
    <location>
        <begin position="156"/>
        <end position="184"/>
    </location>
</feature>
<dbReference type="Pfam" id="PF08926">
    <property type="entry name" value="DUF1908"/>
    <property type="match status" value="1"/>
</dbReference>
<evidence type="ECO:0000256" key="4">
    <source>
        <dbReference type="ARBA" id="ARBA00012513"/>
    </source>
</evidence>
<feature type="compositionally biased region" description="Low complexity" evidence="15">
    <location>
        <begin position="868"/>
        <end position="895"/>
    </location>
</feature>
<evidence type="ECO:0000259" key="17">
    <source>
        <dbReference type="PROSITE" id="PS50106"/>
    </source>
</evidence>
<evidence type="ECO:0000256" key="7">
    <source>
        <dbReference type="ARBA" id="ARBA00022553"/>
    </source>
</evidence>
<dbReference type="PROSITE" id="PS00108">
    <property type="entry name" value="PROTEIN_KINASE_ST"/>
    <property type="match status" value="1"/>
</dbReference>
<evidence type="ECO:0000313" key="19">
    <source>
        <dbReference type="Ensembl" id="ENSUMAP00000013274"/>
    </source>
</evidence>
<feature type="compositionally biased region" description="Polar residues" evidence="15">
    <location>
        <begin position="73"/>
        <end position="83"/>
    </location>
</feature>
<dbReference type="GO" id="GO:0007010">
    <property type="term" value="P:cytoskeleton organization"/>
    <property type="evidence" value="ECO:0007669"/>
    <property type="project" value="TreeGrafter"/>
</dbReference>
<gene>
    <name evidence="19" type="primary">MAST3</name>
</gene>
<evidence type="ECO:0000256" key="9">
    <source>
        <dbReference type="ARBA" id="ARBA00022741"/>
    </source>
</evidence>
<keyword evidence="5" id="KW-0963">Cytoplasm</keyword>
<name>A0A452TY32_URSMA</name>
<evidence type="ECO:0000256" key="8">
    <source>
        <dbReference type="ARBA" id="ARBA00022679"/>
    </source>
</evidence>
<dbReference type="AlphaFoldDB" id="A0A452TY32"/>
<feature type="region of interest" description="Disordered" evidence="15">
    <location>
        <begin position="697"/>
        <end position="751"/>
    </location>
</feature>
<dbReference type="EC" id="2.7.11.1" evidence="4"/>
<keyword evidence="8" id="KW-0808">Transferase</keyword>
<dbReference type="InterPro" id="IPR037711">
    <property type="entry name" value="MAST"/>
</dbReference>
<dbReference type="InterPro" id="IPR041489">
    <property type="entry name" value="PDZ_6"/>
</dbReference>
<evidence type="ECO:0000256" key="3">
    <source>
        <dbReference type="ARBA" id="ARBA00009903"/>
    </source>
</evidence>
<dbReference type="SUPFAM" id="SSF140482">
    <property type="entry name" value="MAST3 pre-PK domain-like"/>
    <property type="match status" value="1"/>
</dbReference>
<dbReference type="GO" id="GO:0035556">
    <property type="term" value="P:intracellular signal transduction"/>
    <property type="evidence" value="ECO:0007669"/>
    <property type="project" value="TreeGrafter"/>
</dbReference>
<evidence type="ECO:0000256" key="13">
    <source>
        <dbReference type="ARBA" id="ARBA00047899"/>
    </source>
</evidence>
<dbReference type="InterPro" id="IPR050236">
    <property type="entry name" value="Ser_Thr_kinase_AGC"/>
</dbReference>
<feature type="compositionally biased region" description="Low complexity" evidence="15">
    <location>
        <begin position="174"/>
        <end position="184"/>
    </location>
</feature>
<dbReference type="SMART" id="SM00228">
    <property type="entry name" value="PDZ"/>
    <property type="match status" value="1"/>
</dbReference>
<dbReference type="GO" id="GO:0000287">
    <property type="term" value="F:magnesium ion binding"/>
    <property type="evidence" value="ECO:0007669"/>
    <property type="project" value="InterPro"/>
</dbReference>
<feature type="compositionally biased region" description="Low complexity" evidence="15">
    <location>
        <begin position="765"/>
        <end position="775"/>
    </location>
</feature>
<feature type="compositionally biased region" description="Low complexity" evidence="15">
    <location>
        <begin position="56"/>
        <end position="72"/>
    </location>
</feature>
<feature type="region of interest" description="Disordered" evidence="15">
    <location>
        <begin position="1054"/>
        <end position="1102"/>
    </location>
</feature>
<dbReference type="SUPFAM" id="SSF56112">
    <property type="entry name" value="Protein kinase-like (PK-like)"/>
    <property type="match status" value="1"/>
</dbReference>
<comment type="similarity">
    <text evidence="3">Belongs to the protein kinase superfamily. AGC Ser/Thr protein kinase family.</text>
</comment>
<feature type="region of interest" description="Disordered" evidence="15">
    <location>
        <begin position="107"/>
        <end position="132"/>
    </location>
</feature>
<dbReference type="InterPro" id="IPR015022">
    <property type="entry name" value="MAST_pre-PK_dom"/>
</dbReference>
<sequence length="1223" mass="133701">MAFPSHRQIMSDALTRFAQHALSGSPVLGDAGTPRSPSLGKTDCRSGNRKSLVVGTPSPTLSRPLSPLSVPTAGNSPLESPRNFSAASAVNFPFARRADGRRWSLASLPSSGYGTNTPSSTVSSSSSSRERLHQLPFQPTPDELCFLSKHFRSSESVVDEEGGHRSPHLRPRSRSLSPGRTTGTFDNEIVMMNHVYRERFPKATAQMEGRLQEFLAAFAPGARLALADGVLGFIHHQIIELARDCLAKSGEALVTSRYFLEMQEKLERLLQDAHERSDSEEVGFIIQLVRKLLIIISRPARLLECLEFDPEEFYHLLEAAEGQAREGQGIKTDLPQYIIGQLGLAKDPLEEMVPLSHLEEEGQPPAPESPESRSLVGPSRRKPCESDFETIKLISNGAYGAVYLVRHRDTRQRFAIKKINKQNLILRNQIQQVFVERDILTFAENPFVVSMFCSFETRRHLCMVMEYVEGGDCATLLKNMGPLPVDMARMYFAETVLALEYLHNYGIVHRDLKPDNLLITSLGHIKLTDFGLSKIGLMSMATNLYEGHIEKDTREFVDKQVCGTPEYIAPEVIFRQGYGKPVDWWAMGVVLYEFLVGCVPFFGDTPEELFGQVVSDEIMWPEGDEALPADAQDLITRLLRQSPLDRLGTGGTHEVKQHPFFWTLDWAGLLRHKAEFVPQLEAEDDTSYFDTRSERYRHLGSEDEETNDEESSTEIPHSSEFLAAQPTPTFAERSFSEDREEGWERSGEGEFGRRFSMEIRLRSWTSSGPSCQSSSQPERGPSPSLLNTISLDTMPKFAFSSEDEGASPASVGPKRPIFILGEPDPPPAATPVMPKPSSLSEPIHLSNKSFKTGEARAPERPQASIGGPLMSPLSPRSLSSNPSSRDSSPSRDPSPVCGSLRPPIVIHSSGKKYGFSLRAIRVYMGDSDVYTVHHVVWNVEEGSPAQEAGLRAGDLITHINGESVLGLVHMDVVELLLKSGNKVALRTTALENTSIKVGPARKNVAKGRMRGGPPRSVGGPPRAGSLDCWGRGRKSLFKKISKQSSVLHTSRSFSSGLHHSLSSSESLPGSPTHSLSPSPTTPCRSPAPDAPAGTCAPRGHPGAAQVCGAWPHGKGVGAEKSVPNRGSIKNSGGWTWGGAVVKAGKGWGGRKLGDGSGQGAGLMLLGKWEPWRRRDSFKKQEAVQEVSFDEPPEEAMGPFTSVPQIAVEGAEAVLGALGPAGKD</sequence>
<feature type="domain" description="AGC-kinase C-terminal" evidence="18">
    <location>
        <begin position="662"/>
        <end position="745"/>
    </location>
</feature>
<dbReference type="Gene3D" id="1.10.510.10">
    <property type="entry name" value="Transferase(Phosphotransferase) domain 1"/>
    <property type="match status" value="1"/>
</dbReference>
<dbReference type="InterPro" id="IPR008271">
    <property type="entry name" value="Ser/Thr_kinase_AS"/>
</dbReference>
<keyword evidence="12" id="KW-0460">Magnesium</keyword>
<dbReference type="Gene3D" id="3.30.200.20">
    <property type="entry name" value="Phosphorylase Kinase, domain 1"/>
    <property type="match status" value="1"/>
</dbReference>
<accession>A0A452TY32</accession>
<reference evidence="19" key="1">
    <citation type="submission" date="2019-03" db="UniProtKB">
        <authorList>
            <consortium name="Ensembl"/>
        </authorList>
    </citation>
    <scope>IDENTIFICATION</scope>
</reference>
<feature type="region of interest" description="Disordered" evidence="15">
    <location>
        <begin position="1003"/>
        <end position="1027"/>
    </location>
</feature>
<dbReference type="FunFam" id="3.30.200.20:FF:000457">
    <property type="entry name" value="Microtubule-associated serine/threonine-protein kinase"/>
    <property type="match status" value="1"/>
</dbReference>
<dbReference type="InterPro" id="IPR000719">
    <property type="entry name" value="Prot_kinase_dom"/>
</dbReference>
<protein>
    <recommendedName>
        <fullName evidence="4">non-specific serine/threonine protein kinase</fullName>
        <ecNumber evidence="4">2.7.11.1</ecNumber>
    </recommendedName>
</protein>
<evidence type="ECO:0000256" key="14">
    <source>
        <dbReference type="ARBA" id="ARBA00048679"/>
    </source>
</evidence>
<dbReference type="GO" id="GO:0005737">
    <property type="term" value="C:cytoplasm"/>
    <property type="evidence" value="ECO:0007669"/>
    <property type="project" value="UniProtKB-SubCell"/>
</dbReference>
<dbReference type="CDD" id="cd05609">
    <property type="entry name" value="STKc_MAST"/>
    <property type="match status" value="1"/>
</dbReference>
<dbReference type="Pfam" id="PF17820">
    <property type="entry name" value="PDZ_6"/>
    <property type="match status" value="1"/>
</dbReference>
<dbReference type="PANTHER" id="PTHR24356:SF140">
    <property type="entry name" value="MICROTUBULE-ASSOCIATED SERINE_THREONINE-PROTEIN KINASE 3"/>
    <property type="match status" value="1"/>
</dbReference>
<dbReference type="FunFam" id="2.30.42.10:FF:000008">
    <property type="entry name" value="microtubule-associated serine/threonine-protein kinase 4 isoform X2"/>
    <property type="match status" value="1"/>
</dbReference>
<comment type="catalytic activity">
    <reaction evidence="13">
        <text>L-threonyl-[protein] + ATP = O-phospho-L-threonyl-[protein] + ADP + H(+)</text>
        <dbReference type="Rhea" id="RHEA:46608"/>
        <dbReference type="Rhea" id="RHEA-COMP:11060"/>
        <dbReference type="Rhea" id="RHEA-COMP:11605"/>
        <dbReference type="ChEBI" id="CHEBI:15378"/>
        <dbReference type="ChEBI" id="CHEBI:30013"/>
        <dbReference type="ChEBI" id="CHEBI:30616"/>
        <dbReference type="ChEBI" id="CHEBI:61977"/>
        <dbReference type="ChEBI" id="CHEBI:456216"/>
        <dbReference type="EC" id="2.7.11.1"/>
    </reaction>
</comment>
<feature type="compositionally biased region" description="Polar residues" evidence="15">
    <location>
        <begin position="107"/>
        <end position="118"/>
    </location>
</feature>
<dbReference type="OMA" id="ARICWPQ"/>
<dbReference type="GeneTree" id="ENSGT00940000157166"/>
<proteinExistence type="inferred from homology"/>
<dbReference type="InterPro" id="IPR001478">
    <property type="entry name" value="PDZ"/>
</dbReference>
<evidence type="ECO:0000256" key="1">
    <source>
        <dbReference type="ARBA" id="ARBA00001946"/>
    </source>
</evidence>
<keyword evidence="9" id="KW-0547">Nucleotide-binding</keyword>
<dbReference type="PROSITE" id="PS50106">
    <property type="entry name" value="PDZ"/>
    <property type="match status" value="1"/>
</dbReference>
<evidence type="ECO:0000259" key="16">
    <source>
        <dbReference type="PROSITE" id="PS50011"/>
    </source>
</evidence>
<dbReference type="CDD" id="cd23075">
    <property type="entry name" value="PDZ_MAST3"/>
    <property type="match status" value="1"/>
</dbReference>
<feature type="region of interest" description="Disordered" evidence="15">
    <location>
        <begin position="358"/>
        <end position="383"/>
    </location>
</feature>
<keyword evidence="10" id="KW-0418">Kinase</keyword>
<dbReference type="Gene3D" id="1.20.1480.20">
    <property type="entry name" value="MAST3 pre-PK domain-like"/>
    <property type="match status" value="1"/>
</dbReference>
<comment type="cofactor">
    <cofactor evidence="1">
        <name>Mg(2+)</name>
        <dbReference type="ChEBI" id="CHEBI:18420"/>
    </cofactor>
</comment>
<keyword evidence="11" id="KW-0067">ATP-binding</keyword>
<dbReference type="FunFam" id="1.10.510.10:FF:000012">
    <property type="entry name" value="microtubule-associated serine/threonine-protein kinase 2 isoform X1"/>
    <property type="match status" value="1"/>
</dbReference>